<proteinExistence type="predicted"/>
<protein>
    <submittedName>
        <fullName evidence="1">Nuclear transport factor 2 family protein</fullName>
    </submittedName>
</protein>
<dbReference type="Proteomes" id="UP001560685">
    <property type="component" value="Unassembled WGS sequence"/>
</dbReference>
<organism evidence="1 2">
    <name type="scientific">Hyphococcus lacteus</name>
    <dbReference type="NCBI Taxonomy" id="3143536"/>
    <lineage>
        <taxon>Bacteria</taxon>
        <taxon>Pseudomonadati</taxon>
        <taxon>Pseudomonadota</taxon>
        <taxon>Alphaproteobacteria</taxon>
        <taxon>Parvularculales</taxon>
        <taxon>Parvularculaceae</taxon>
        <taxon>Hyphococcus</taxon>
    </lineage>
</organism>
<name>A0ABV3Z0D4_9PROT</name>
<dbReference type="RefSeq" id="WP_369312149.1">
    <property type="nucleotide sequence ID" value="NZ_JBEHZE010000001.1"/>
</dbReference>
<dbReference type="SUPFAM" id="SSF54427">
    <property type="entry name" value="NTF2-like"/>
    <property type="match status" value="1"/>
</dbReference>
<keyword evidence="2" id="KW-1185">Reference proteome</keyword>
<dbReference type="InterPro" id="IPR032710">
    <property type="entry name" value="NTF2-like_dom_sf"/>
</dbReference>
<evidence type="ECO:0000313" key="2">
    <source>
        <dbReference type="Proteomes" id="UP001560685"/>
    </source>
</evidence>
<dbReference type="EMBL" id="JBEHZE010000001">
    <property type="protein sequence ID" value="MEX6632254.1"/>
    <property type="molecule type" value="Genomic_DNA"/>
</dbReference>
<evidence type="ECO:0000313" key="1">
    <source>
        <dbReference type="EMBL" id="MEX6632254.1"/>
    </source>
</evidence>
<gene>
    <name evidence="1" type="ORF">ABFZ84_01715</name>
</gene>
<reference evidence="1 2" key="1">
    <citation type="submission" date="2024-05" db="EMBL/GenBank/DDBJ databases">
        <title>Three bacterial strains, DH-69, EH-24, and ECK-19 isolated from coastal sediments.</title>
        <authorList>
            <person name="Ye Y.-Q."/>
            <person name="Du Z.-J."/>
        </authorList>
    </citation>
    <scope>NUCLEOTIDE SEQUENCE [LARGE SCALE GENOMIC DNA]</scope>
    <source>
        <strain evidence="1 2">ECK-19</strain>
    </source>
</reference>
<dbReference type="Gene3D" id="3.10.450.50">
    <property type="match status" value="1"/>
</dbReference>
<sequence length="126" mass="14543">MSENIDLVKSVLRAYVNDDRDEIERRIADQFSFTSPYDNQIDRTSYMERCWPNHEATKAIDFIRFFENGDDVVTSYEVTLLSGRKFRNTEILSVQNGKISAIEVFFGWDLPHPATNGKSIDIAAEE</sequence>
<comment type="caution">
    <text evidence="1">The sequence shown here is derived from an EMBL/GenBank/DDBJ whole genome shotgun (WGS) entry which is preliminary data.</text>
</comment>
<accession>A0ABV3Z0D4</accession>